<keyword evidence="1" id="KW-0732">Signal</keyword>
<organism evidence="2 3">
    <name type="scientific">Mycobacteroides abscessus subsp. bolletii CRM-0020</name>
    <dbReference type="NCBI Taxonomy" id="1306401"/>
    <lineage>
        <taxon>Bacteria</taxon>
        <taxon>Bacillati</taxon>
        <taxon>Actinomycetota</taxon>
        <taxon>Actinomycetes</taxon>
        <taxon>Mycobacteriales</taxon>
        <taxon>Mycobacteriaceae</taxon>
        <taxon>Mycobacteroides</taxon>
        <taxon>Mycobacteroides abscessus</taxon>
    </lineage>
</organism>
<comment type="caution">
    <text evidence="2">The sequence shown here is derived from an EMBL/GenBank/DDBJ whole genome shotgun (WGS) entry which is preliminary data.</text>
</comment>
<reference evidence="2 3" key="1">
    <citation type="journal article" date="2013" name="Genome Announc.">
        <title>Genome Sequence of an Epidemic Isolate of Mycobacterium abscessus subsp. bolletii from Rio de Janeiro, Brazil.</title>
        <authorList>
            <person name="Davidson R.M."/>
            <person name="Reynolds P.R."/>
            <person name="Farias-Hesson E."/>
            <person name="Duarte R.S."/>
            <person name="Jackson M."/>
            <person name="Strong M."/>
        </authorList>
    </citation>
    <scope>NUCLEOTIDE SEQUENCE [LARGE SCALE GENOMIC DNA]</scope>
    <source>
        <strain evidence="2 3">CRM-0020</strain>
    </source>
</reference>
<dbReference type="InterPro" id="IPR043504">
    <property type="entry name" value="Peptidase_S1_PA_chymotrypsin"/>
</dbReference>
<sequence>MMSVRTFLAALAAGAAACTAVAAAPAAGAEQPATAAPGMVIYQPTGSGTARCTLGFAARNGRGDRLAVTAGHCGQPGAPVTDVYGRPVGRYVAAAGDDIDAHRYGYAIIALAPGVNATNHVTPTVAVDRPATAAPGDAVCLFGTTTGVQCGTVTDPKAGIIKGFLSNHGDSGGPIIRPRDNALVGILVAHDNAVGETYYQPLDALVRAAAATPIGERLGPVVTYASAPESSRA</sequence>
<dbReference type="PROSITE" id="PS51318">
    <property type="entry name" value="TAT"/>
    <property type="match status" value="1"/>
</dbReference>
<gene>
    <name evidence="2" type="ORF">J108_23705</name>
</gene>
<evidence type="ECO:0008006" key="4">
    <source>
        <dbReference type="Google" id="ProtNLM"/>
    </source>
</evidence>
<accession>A0A829HMA0</accession>
<feature type="signal peptide" evidence="1">
    <location>
        <begin position="1"/>
        <end position="22"/>
    </location>
</feature>
<dbReference type="AlphaFoldDB" id="A0A829HMA0"/>
<evidence type="ECO:0000256" key="1">
    <source>
        <dbReference type="SAM" id="SignalP"/>
    </source>
</evidence>
<name>A0A829HMA0_9MYCO</name>
<dbReference type="CDD" id="cd21112">
    <property type="entry name" value="alphaLP-like"/>
    <property type="match status" value="1"/>
</dbReference>
<feature type="chain" id="PRO_5038656720" description="Protease" evidence="1">
    <location>
        <begin position="23"/>
        <end position="233"/>
    </location>
</feature>
<dbReference type="Proteomes" id="UP000014969">
    <property type="component" value="Unassembled WGS sequence"/>
</dbReference>
<evidence type="ECO:0000313" key="3">
    <source>
        <dbReference type="Proteomes" id="UP000014969"/>
    </source>
</evidence>
<protein>
    <recommendedName>
        <fullName evidence="4">Protease</fullName>
    </recommendedName>
</protein>
<dbReference type="InterPro" id="IPR009003">
    <property type="entry name" value="Peptidase_S1_PA"/>
</dbReference>
<evidence type="ECO:0000313" key="2">
    <source>
        <dbReference type="EMBL" id="EPQ21019.1"/>
    </source>
</evidence>
<proteinExistence type="predicted"/>
<dbReference type="SUPFAM" id="SSF50494">
    <property type="entry name" value="Trypsin-like serine proteases"/>
    <property type="match status" value="1"/>
</dbReference>
<dbReference type="PROSITE" id="PS51257">
    <property type="entry name" value="PROKAR_LIPOPROTEIN"/>
    <property type="match status" value="1"/>
</dbReference>
<dbReference type="EMBL" id="ATFQ01000040">
    <property type="protein sequence ID" value="EPQ21019.1"/>
    <property type="molecule type" value="Genomic_DNA"/>
</dbReference>
<dbReference type="InterPro" id="IPR006311">
    <property type="entry name" value="TAT_signal"/>
</dbReference>
<dbReference type="Gene3D" id="2.40.10.10">
    <property type="entry name" value="Trypsin-like serine proteases"/>
    <property type="match status" value="2"/>
</dbReference>